<reference evidence="1" key="1">
    <citation type="journal article" date="2016" name="Gigascience">
        <title>De novo construction of an expanded transcriptome assembly for the western tarnished plant bug, Lygus hesperus.</title>
        <authorList>
            <person name="Tassone E.E."/>
            <person name="Geib S.M."/>
            <person name="Hall B."/>
            <person name="Fabrick J.A."/>
            <person name="Brent C.S."/>
            <person name="Hull J.J."/>
        </authorList>
    </citation>
    <scope>NUCLEOTIDE SEQUENCE</scope>
</reference>
<accession>A0A146KQY9</accession>
<dbReference type="EMBL" id="GDHC01008804">
    <property type="protein sequence ID" value="JAQ09825.1"/>
    <property type="molecule type" value="Transcribed_RNA"/>
</dbReference>
<dbReference type="EMBL" id="GDHC01019821">
    <property type="protein sequence ID" value="JAP98807.1"/>
    <property type="molecule type" value="Transcribed_RNA"/>
</dbReference>
<proteinExistence type="predicted"/>
<name>A0A146KQY9_LYGHE</name>
<protein>
    <submittedName>
        <fullName evidence="1">Uncharacterized protein</fullName>
    </submittedName>
</protein>
<sequence>MQLGLNGVPIFDFWTASDQEYQSLTRRYLLTLTQPCAYLGHDIYCISHLPIHRKLTILLEHNTYLVLYLRLIRCFIHVTKELQFYLKFSKFGHRTLLLKKIIQGYATISGYPGRSGGVASIFWRRSI</sequence>
<evidence type="ECO:0000313" key="2">
    <source>
        <dbReference type="EMBL" id="JAQ09825.1"/>
    </source>
</evidence>
<organism evidence="1">
    <name type="scientific">Lygus hesperus</name>
    <name type="common">Western plant bug</name>
    <dbReference type="NCBI Taxonomy" id="30085"/>
    <lineage>
        <taxon>Eukaryota</taxon>
        <taxon>Metazoa</taxon>
        <taxon>Ecdysozoa</taxon>
        <taxon>Arthropoda</taxon>
        <taxon>Hexapoda</taxon>
        <taxon>Insecta</taxon>
        <taxon>Pterygota</taxon>
        <taxon>Neoptera</taxon>
        <taxon>Paraneoptera</taxon>
        <taxon>Hemiptera</taxon>
        <taxon>Heteroptera</taxon>
        <taxon>Panheteroptera</taxon>
        <taxon>Cimicomorpha</taxon>
        <taxon>Miridae</taxon>
        <taxon>Mirini</taxon>
        <taxon>Lygus</taxon>
    </lineage>
</organism>
<dbReference type="AlphaFoldDB" id="A0A146KQY9"/>
<gene>
    <name evidence="2" type="ORF">g.58653</name>
    <name evidence="1" type="ORF">g.58655</name>
</gene>
<evidence type="ECO:0000313" key="1">
    <source>
        <dbReference type="EMBL" id="JAP98807.1"/>
    </source>
</evidence>